<dbReference type="OrthoDB" id="9767044at2"/>
<dbReference type="Proteomes" id="UP000184604">
    <property type="component" value="Chromosome"/>
</dbReference>
<evidence type="ECO:0000256" key="2">
    <source>
        <dbReference type="RuleBase" id="RU004021"/>
    </source>
</evidence>
<comment type="similarity">
    <text evidence="2">Belongs to the NifD/NifK/NifE/NifN family.</text>
</comment>
<dbReference type="RefSeq" id="WP_073538860.1">
    <property type="nucleotide sequence ID" value="NZ_CP018335.1"/>
</dbReference>
<dbReference type="Pfam" id="PF00148">
    <property type="entry name" value="Oxidored_nitro"/>
    <property type="match status" value="1"/>
</dbReference>
<dbReference type="GO" id="GO:0016163">
    <property type="term" value="F:nitrogenase activity"/>
    <property type="evidence" value="ECO:0007669"/>
    <property type="project" value="InterPro"/>
</dbReference>
<name>A0A1L5F869_CLOKL</name>
<dbReference type="SUPFAM" id="SSF53807">
    <property type="entry name" value="Helical backbone' metal receptor"/>
    <property type="match status" value="1"/>
</dbReference>
<dbReference type="InterPro" id="IPR049939">
    <property type="entry name" value="NifE-like"/>
</dbReference>
<evidence type="ECO:0000313" key="5">
    <source>
        <dbReference type="Proteomes" id="UP000184604"/>
    </source>
</evidence>
<dbReference type="AlphaFoldDB" id="A0A1L5F869"/>
<evidence type="ECO:0000259" key="3">
    <source>
        <dbReference type="Pfam" id="PF00148"/>
    </source>
</evidence>
<keyword evidence="1 2" id="KW-0535">Nitrogen fixation</keyword>
<dbReference type="PANTHER" id="PTHR42956">
    <property type="entry name" value="NITROGENASE IRON-MOLYBDENUM COFACTOR BIOSYNTHESIS PROTEIN NIFE"/>
    <property type="match status" value="1"/>
</dbReference>
<protein>
    <submittedName>
        <fullName evidence="4">Nitrogenase molybdenum-iron protein</fullName>
    </submittedName>
</protein>
<evidence type="ECO:0000256" key="1">
    <source>
        <dbReference type="ARBA" id="ARBA00023231"/>
    </source>
</evidence>
<dbReference type="PANTHER" id="PTHR42956:SF1">
    <property type="entry name" value="NITROGENASE IRON-MOLYBDENUM COFACTOR BIOSYNTHESIS PROTEIN NIFE"/>
    <property type="match status" value="1"/>
</dbReference>
<dbReference type="EMBL" id="CP018335">
    <property type="protein sequence ID" value="APM39226.1"/>
    <property type="molecule type" value="Genomic_DNA"/>
</dbReference>
<sequence length="473" mass="53429">MGLLDRRKPQIREKRLNTLSAYFGDVNQILNSIEEGKIDQKIRTFSQTSFDEIIYILQALSGIDDAGIVIHGPLGCSAVQLNILSKDNSNSRRWIVTNLNEKDSILGSGEKLELAIKKLYKSYKPSVVFIVATPVIAINNDDILSPLIELEDELNIKIVPIFSDGFKSKARIYGSDIVFHAICKYLVTNKKEETQSNLINLISISESERELDEIKNLLNEIGIEANILPRFSTLENINKVSKAALSISINKDEGDYFVKSLEEKYGIPFLSNLYPIGVQGTNNWIISIAKTLGLEKNVEDILYKHSDNLKEYVNKNKLNGLRVYINLPASKAFSVVKLIKEFEGSLAGITVDHIDNLNKEDLIYIQNLDENIKFHVADGQPFEEESILNRLNPDLYIGLSHHSVLAAKLGISSVAVDNLDILGFNGVRNFIKIINKAIKNKKFVEKLAKADKLPYNKNWYNRSTNWYIKQEVK</sequence>
<feature type="domain" description="Nitrogenase/oxidoreductase component 1" evidence="3">
    <location>
        <begin position="59"/>
        <end position="438"/>
    </location>
</feature>
<accession>A0A1L5F869</accession>
<proteinExistence type="inferred from homology"/>
<dbReference type="InterPro" id="IPR000510">
    <property type="entry name" value="Nase/OxRdtase_comp1"/>
</dbReference>
<evidence type="ECO:0000313" key="4">
    <source>
        <dbReference type="EMBL" id="APM39226.1"/>
    </source>
</evidence>
<organism evidence="4 5">
    <name type="scientific">Clostridium kluyveri</name>
    <dbReference type="NCBI Taxonomy" id="1534"/>
    <lineage>
        <taxon>Bacteria</taxon>
        <taxon>Bacillati</taxon>
        <taxon>Bacillota</taxon>
        <taxon>Clostridia</taxon>
        <taxon>Eubacteriales</taxon>
        <taxon>Clostridiaceae</taxon>
        <taxon>Clostridium</taxon>
    </lineage>
</organism>
<reference evidence="4 5" key="1">
    <citation type="submission" date="2016-12" db="EMBL/GenBank/DDBJ databases">
        <title>Complete genome sequence of Clostridium kluyveri JZZ isolated from the pit mud of a Chinese flavor liquor-making factory.</title>
        <authorList>
            <person name="Wang Y."/>
        </authorList>
    </citation>
    <scope>NUCLEOTIDE SEQUENCE [LARGE SCALE GENOMIC DNA]</scope>
    <source>
        <strain evidence="4 5">JZZ</strain>
    </source>
</reference>
<gene>
    <name evidence="4" type="ORF">BS101_10950</name>
</gene>
<dbReference type="InterPro" id="IPR000318">
    <property type="entry name" value="Nase_comp1_CS"/>
</dbReference>
<dbReference type="PROSITE" id="PS00699">
    <property type="entry name" value="NITROGENASE_1_1"/>
    <property type="match status" value="1"/>
</dbReference>
<dbReference type="Gene3D" id="3.40.50.1980">
    <property type="entry name" value="Nitrogenase molybdenum iron protein domain"/>
    <property type="match status" value="3"/>
</dbReference>